<reference evidence="5" key="1">
    <citation type="submission" date="2020-03" db="EMBL/GenBank/DDBJ databases">
        <title>Schizocladia ischiensis organellar genomes: estimating the origin of multicellularity in heterokonts and the emergence of shallow ocean ecosystems.</title>
        <authorList>
            <person name="Phillips N."/>
            <person name="Brawn E.L."/>
            <person name="Boore J."/>
            <person name="Cheda B."/>
            <person name="Salomon M."/>
            <person name="Kawai H."/>
            <person name="Yamagishi T."/>
        </authorList>
    </citation>
    <scope>NUCLEOTIDE SEQUENCE</scope>
</reference>
<dbReference type="PROSITE" id="PS00542">
    <property type="entry name" value="COMPLEX1_30K"/>
    <property type="match status" value="1"/>
</dbReference>
<organism evidence="5">
    <name type="scientific">Schizocladia ischiensis</name>
    <dbReference type="NCBI Taxonomy" id="196139"/>
    <lineage>
        <taxon>Eukaryota</taxon>
        <taxon>Sar</taxon>
        <taxon>Stramenopiles</taxon>
        <taxon>Ochrophyta</taxon>
        <taxon>PX clade</taxon>
        <taxon>Schizocladiophyceae</taxon>
        <taxon>Schizocladiales</taxon>
        <taxon>Schizocladiaceae</taxon>
        <taxon>Schizocladia</taxon>
    </lineage>
</organism>
<keyword evidence="5" id="KW-0496">Mitochondrion</keyword>
<dbReference type="InterPro" id="IPR010218">
    <property type="entry name" value="NADH_DH_suC"/>
</dbReference>
<evidence type="ECO:0000256" key="2">
    <source>
        <dbReference type="ARBA" id="ARBA00022448"/>
    </source>
</evidence>
<dbReference type="EMBL" id="MT259947">
    <property type="protein sequence ID" value="QOW07604.1"/>
    <property type="molecule type" value="Genomic_DNA"/>
</dbReference>
<evidence type="ECO:0000259" key="4">
    <source>
        <dbReference type="Pfam" id="PF00329"/>
    </source>
</evidence>
<dbReference type="AlphaFoldDB" id="A0A7S6UA16"/>
<dbReference type="PANTHER" id="PTHR10884">
    <property type="entry name" value="NADH DEHYDROGENASE UBIQUINONE IRON-SULFUR PROTEIN 3"/>
    <property type="match status" value="1"/>
</dbReference>
<dbReference type="GeneID" id="63377909"/>
<sequence>MSEQLLFPFAKSLGKMLPLRNIQLINSQVVLTVDPSHLIQVLVFLRDHTQCQYKVLSAISGVDYPERENRFEVSYELLSVSLNTRLRLKTYVNEVTALDSAVEVYSNANWWEREVWDLFGVFFRGHPDLRRILTDYGFVGHPLRKDFPLSGYVELRYDENQKRVVCESLEFSQEFRAFQFHTPWKTA</sequence>
<keyword evidence="3" id="KW-0520">NAD</keyword>
<evidence type="ECO:0000256" key="3">
    <source>
        <dbReference type="RuleBase" id="RU003456"/>
    </source>
</evidence>
<feature type="domain" description="NADH:ubiquinone oxidoreductase 30kDa subunit" evidence="4">
    <location>
        <begin position="31"/>
        <end position="152"/>
    </location>
</feature>
<dbReference type="PANTHER" id="PTHR10884:SF14">
    <property type="entry name" value="NADH DEHYDROGENASE [UBIQUINONE] IRON-SULFUR PROTEIN 3, MITOCHONDRIAL"/>
    <property type="match status" value="1"/>
</dbReference>
<dbReference type="InterPro" id="IPR001268">
    <property type="entry name" value="NADH_UbQ_OxRdtase_30kDa_su"/>
</dbReference>
<name>A0A7S6UA16_9STRA</name>
<dbReference type="HAMAP" id="MF_01357">
    <property type="entry name" value="NDH1_NuoC"/>
    <property type="match status" value="1"/>
</dbReference>
<gene>
    <name evidence="5" type="primary">nad9</name>
</gene>
<accession>A0A7S6UA16</accession>
<proteinExistence type="inferred from homology"/>
<evidence type="ECO:0000256" key="1">
    <source>
        <dbReference type="ARBA" id="ARBA00007569"/>
    </source>
</evidence>
<dbReference type="InterPro" id="IPR037232">
    <property type="entry name" value="NADH_quin_OxRdtase_su_C/D-like"/>
</dbReference>
<dbReference type="NCBIfam" id="TIGR01961">
    <property type="entry name" value="NuoC_fam"/>
    <property type="match status" value="1"/>
</dbReference>
<comment type="similarity">
    <text evidence="1 3">Belongs to the complex I 30 kDa subunit family.</text>
</comment>
<evidence type="ECO:0000313" key="5">
    <source>
        <dbReference type="EMBL" id="QOW07604.1"/>
    </source>
</evidence>
<dbReference type="GO" id="GO:0008137">
    <property type="term" value="F:NADH dehydrogenase (ubiquinone) activity"/>
    <property type="evidence" value="ECO:0007669"/>
    <property type="project" value="InterPro"/>
</dbReference>
<keyword evidence="2 3" id="KW-0813">Transport</keyword>
<dbReference type="Pfam" id="PF00329">
    <property type="entry name" value="Complex1_30kDa"/>
    <property type="match status" value="1"/>
</dbReference>
<dbReference type="SUPFAM" id="SSF143243">
    <property type="entry name" value="Nqo5-like"/>
    <property type="match status" value="1"/>
</dbReference>
<keyword evidence="3" id="KW-1278">Translocase</keyword>
<dbReference type="NCBIfam" id="NF004733">
    <property type="entry name" value="PRK06074.1-5"/>
    <property type="match status" value="1"/>
</dbReference>
<dbReference type="InterPro" id="IPR020396">
    <property type="entry name" value="NADH_UbQ_OxRdtase_CS"/>
</dbReference>
<dbReference type="RefSeq" id="YP_010032390.1">
    <property type="nucleotide sequence ID" value="NC_053869.1"/>
</dbReference>
<dbReference type="Gene3D" id="3.30.460.80">
    <property type="entry name" value="NADH:ubiquinone oxidoreductase, 30kDa subunit"/>
    <property type="match status" value="1"/>
</dbReference>
<protein>
    <submittedName>
        <fullName evidence="5">Nad9</fullName>
    </submittedName>
</protein>
<dbReference type="GO" id="GO:0016651">
    <property type="term" value="F:oxidoreductase activity, acting on NAD(P)H"/>
    <property type="evidence" value="ECO:0007669"/>
    <property type="project" value="InterPro"/>
</dbReference>
<geneLocation type="mitochondrion" evidence="5"/>